<keyword evidence="1" id="KW-0175">Coiled coil</keyword>
<proteinExistence type="predicted"/>
<protein>
    <submittedName>
        <fullName evidence="3">Uncharacterized protein</fullName>
    </submittedName>
</protein>
<dbReference type="EMBL" id="MIKE01000024">
    <property type="protein sequence ID" value="OHT44442.1"/>
    <property type="molecule type" value="Genomic_DNA"/>
</dbReference>
<evidence type="ECO:0000313" key="6">
    <source>
        <dbReference type="Proteomes" id="UP000198319"/>
    </source>
</evidence>
<feature type="transmembrane region" description="Helical" evidence="2">
    <location>
        <begin position="65"/>
        <end position="91"/>
    </location>
</feature>
<keyword evidence="6" id="KW-1185">Reference proteome</keyword>
<dbReference type="AlphaFoldDB" id="A0A1S1J1I9"/>
<sequence>METVKDFFQSVYDSYKDRIKNPLIGSFMISFIIFNWRAFAILFISDWPIHTRIKWVEDHYSENKNFVWPFVISIFYVLILPYINLGLDWLLSMYSNKKMLKINYKRNTELVRRKAEAVILREIADAQAGTSEINNLKERNDSLVKELNNTVIQMEEDLKRHNATVEQYQTREKELKEQNRKYVIAELLNNDVEFYVTSEDIQKMNEIYNVMTEKGRTHYLEAITELENENYKGDLNSLLRYRDLDLVEFDSDESGKKIRKVTNLGKTFFTYLKKGYDLM</sequence>
<dbReference type="Proteomes" id="UP000198319">
    <property type="component" value="Unassembled WGS sequence"/>
</dbReference>
<name>A0A1S1J1I9_9FLAO</name>
<dbReference type="RefSeq" id="WP_070907698.1">
    <property type="nucleotide sequence ID" value="NZ_MIKE01000024.1"/>
</dbReference>
<accession>A0A1S1J1I9</accession>
<evidence type="ECO:0000256" key="1">
    <source>
        <dbReference type="SAM" id="Coils"/>
    </source>
</evidence>
<dbReference type="OrthoDB" id="1443905at2"/>
<keyword evidence="2" id="KW-0472">Membrane</keyword>
<evidence type="ECO:0000313" key="5">
    <source>
        <dbReference type="Proteomes" id="UP000180252"/>
    </source>
</evidence>
<organism evidence="3 5">
    <name type="scientific">Flavobacterium tructae</name>
    <dbReference type="NCBI Taxonomy" id="1114873"/>
    <lineage>
        <taxon>Bacteria</taxon>
        <taxon>Pseudomonadati</taxon>
        <taxon>Bacteroidota</taxon>
        <taxon>Flavobacteriia</taxon>
        <taxon>Flavobacteriales</taxon>
        <taxon>Flavobacteriaceae</taxon>
        <taxon>Flavobacterium</taxon>
    </lineage>
</organism>
<evidence type="ECO:0000313" key="3">
    <source>
        <dbReference type="EMBL" id="OHT44442.1"/>
    </source>
</evidence>
<gene>
    <name evidence="4" type="ORF">B0A71_12845</name>
    <name evidence="3" type="ORF">BHE19_12030</name>
</gene>
<keyword evidence="2" id="KW-0812">Transmembrane</keyword>
<keyword evidence="2" id="KW-1133">Transmembrane helix</keyword>
<evidence type="ECO:0000256" key="2">
    <source>
        <dbReference type="SAM" id="Phobius"/>
    </source>
</evidence>
<dbReference type="Proteomes" id="UP000180252">
    <property type="component" value="Unassembled WGS sequence"/>
</dbReference>
<comment type="caution">
    <text evidence="3">The sequence shown here is derived from an EMBL/GenBank/DDBJ whole genome shotgun (WGS) entry which is preliminary data.</text>
</comment>
<evidence type="ECO:0000313" key="4">
    <source>
        <dbReference type="EMBL" id="OXB19422.1"/>
    </source>
</evidence>
<feature type="transmembrane region" description="Helical" evidence="2">
    <location>
        <begin position="23"/>
        <end position="45"/>
    </location>
</feature>
<dbReference type="EMBL" id="MUHG01000018">
    <property type="protein sequence ID" value="OXB19422.1"/>
    <property type="molecule type" value="Genomic_DNA"/>
</dbReference>
<reference evidence="5" key="2">
    <citation type="submission" date="2016-09" db="EMBL/GenBank/DDBJ databases">
        <authorList>
            <person name="Chen S."/>
            <person name="Walker E."/>
        </authorList>
    </citation>
    <scope>NUCLEOTIDE SEQUENCE [LARGE SCALE GENOMIC DNA]</scope>
    <source>
        <strain evidence="5">MSU</strain>
    </source>
</reference>
<feature type="coiled-coil region" evidence="1">
    <location>
        <begin position="126"/>
        <end position="185"/>
    </location>
</feature>
<reference evidence="4 6" key="3">
    <citation type="submission" date="2016-11" db="EMBL/GenBank/DDBJ databases">
        <title>Whole genomes of Flavobacteriaceae.</title>
        <authorList>
            <person name="Stine C."/>
            <person name="Li C."/>
            <person name="Tadesse D."/>
        </authorList>
    </citation>
    <scope>NUCLEOTIDE SEQUENCE [LARGE SCALE GENOMIC DNA]</scope>
    <source>
        <strain evidence="4 6">ATCC BAA-2541</strain>
    </source>
</reference>
<dbReference type="STRING" id="1278819.BHE19_12030"/>
<reference evidence="3" key="1">
    <citation type="submission" date="2016-09" db="EMBL/GenBank/DDBJ databases">
        <authorList>
            <person name="Capua I."/>
            <person name="De Benedictis P."/>
            <person name="Joannis T."/>
            <person name="Lombin L.H."/>
            <person name="Cattoli G."/>
        </authorList>
    </citation>
    <scope>NUCLEOTIDE SEQUENCE [LARGE SCALE GENOMIC DNA]</scope>
    <source>
        <strain evidence="3">MSU</strain>
    </source>
</reference>